<dbReference type="InterPro" id="IPR018378">
    <property type="entry name" value="C-type_lectin_CS"/>
</dbReference>
<keyword evidence="4" id="KW-1185">Reference proteome</keyword>
<dbReference type="Pfam" id="PF00059">
    <property type="entry name" value="Lectin_C"/>
    <property type="match status" value="1"/>
</dbReference>
<dbReference type="CDD" id="cd00037">
    <property type="entry name" value="CLECT"/>
    <property type="match status" value="1"/>
</dbReference>
<accession>A0A9W2Z7U6</accession>
<name>A0A9W2Z7U6_BIOGL</name>
<dbReference type="PROSITE" id="PS50041">
    <property type="entry name" value="C_TYPE_LECTIN_2"/>
    <property type="match status" value="1"/>
</dbReference>
<dbReference type="SUPFAM" id="SSF56436">
    <property type="entry name" value="C-type lectin-like"/>
    <property type="match status" value="1"/>
</dbReference>
<dbReference type="PROSITE" id="PS00615">
    <property type="entry name" value="C_TYPE_LECTIN_1"/>
    <property type="match status" value="1"/>
</dbReference>
<evidence type="ECO:0000259" key="3">
    <source>
        <dbReference type="PROSITE" id="PS50041"/>
    </source>
</evidence>
<dbReference type="SMART" id="SM00034">
    <property type="entry name" value="CLECT"/>
    <property type="match status" value="1"/>
</dbReference>
<feature type="transmembrane region" description="Helical" evidence="2">
    <location>
        <begin position="401"/>
        <end position="429"/>
    </location>
</feature>
<evidence type="ECO:0000256" key="1">
    <source>
        <dbReference type="ARBA" id="ARBA00023157"/>
    </source>
</evidence>
<keyword evidence="1" id="KW-1015">Disulfide bond</keyword>
<dbReference type="AlphaFoldDB" id="A0A9W2Z7U6"/>
<keyword evidence="2" id="KW-0472">Membrane</keyword>
<dbReference type="Proteomes" id="UP001165740">
    <property type="component" value="Chromosome 17"/>
</dbReference>
<feature type="domain" description="C-type lectin" evidence="3">
    <location>
        <begin position="61"/>
        <end position="174"/>
    </location>
</feature>
<keyword evidence="2" id="KW-1133">Transmembrane helix</keyword>
<dbReference type="OMA" id="FICETTK"/>
<proteinExistence type="predicted"/>
<keyword evidence="2" id="KW-0812">Transmembrane</keyword>
<dbReference type="RefSeq" id="XP_055870983.1">
    <property type="nucleotide sequence ID" value="XM_056015008.1"/>
</dbReference>
<protein>
    <submittedName>
        <fullName evidence="5">Uncharacterized protein LOC106050204 isoform X1</fullName>
    </submittedName>
</protein>
<dbReference type="InterPro" id="IPR016186">
    <property type="entry name" value="C-type_lectin-like/link_sf"/>
</dbReference>
<organism evidence="4 5">
    <name type="scientific">Biomphalaria glabrata</name>
    <name type="common">Bloodfluke planorb</name>
    <name type="synonym">Freshwater snail</name>
    <dbReference type="NCBI Taxonomy" id="6526"/>
    <lineage>
        <taxon>Eukaryota</taxon>
        <taxon>Metazoa</taxon>
        <taxon>Spiralia</taxon>
        <taxon>Lophotrochozoa</taxon>
        <taxon>Mollusca</taxon>
        <taxon>Gastropoda</taxon>
        <taxon>Heterobranchia</taxon>
        <taxon>Euthyneura</taxon>
        <taxon>Panpulmonata</taxon>
        <taxon>Hygrophila</taxon>
        <taxon>Lymnaeoidea</taxon>
        <taxon>Planorbidae</taxon>
        <taxon>Biomphalaria</taxon>
    </lineage>
</organism>
<reference evidence="5" key="1">
    <citation type="submission" date="2025-08" db="UniProtKB">
        <authorList>
            <consortium name="RefSeq"/>
        </authorList>
    </citation>
    <scope>IDENTIFICATION</scope>
</reference>
<evidence type="ECO:0000256" key="2">
    <source>
        <dbReference type="SAM" id="Phobius"/>
    </source>
</evidence>
<sequence>MRTNNMHEVTSVQHRSETMYRLFVLFCLIHQAWTSTNIWTIPSTAEQVNAQTTILLVRNLMTWYDAAVACRRLGATLTRIETDYFQEKITSFAQNDWAKDWGNAWFGLAWLASTDGQYLAWADNCQSFNASAWNMFETSASSNFKSNNGCYALDKESLLWMRKSCGMKKNFLCSRVEAYNVTNINLYSTLANTQMIAVNLSKSSPSDCRNMCDRILGCYVTSYLGNSTCVLGVLSNTSNTYIKPEILIADVYTFNDTQQLDIETAGNTNVTLCTSNNASSSTLTDSAVSLNDLDLLVSNDVCSYNETTSPSQSSSTLTAEYFISDSSSATTTSSDQSSDAEQSTQMLMTSTVHVQNVNFTLEEREALINAIVSKLIIDVKSTLKSQSLLYSAEDRRPSAQALGYVAIGIIVFVLCVIVAIDAPNVYYLLRTQQKKLFNR</sequence>
<dbReference type="InterPro" id="IPR016187">
    <property type="entry name" value="CTDL_fold"/>
</dbReference>
<dbReference type="Gene3D" id="3.10.100.10">
    <property type="entry name" value="Mannose-Binding Protein A, subunit A"/>
    <property type="match status" value="1"/>
</dbReference>
<evidence type="ECO:0000313" key="5">
    <source>
        <dbReference type="RefSeq" id="XP_055870983.1"/>
    </source>
</evidence>
<dbReference type="InterPro" id="IPR001304">
    <property type="entry name" value="C-type_lectin-like"/>
</dbReference>
<dbReference type="OrthoDB" id="6098392at2759"/>
<gene>
    <name evidence="5" type="primary">LOC106050204</name>
</gene>
<evidence type="ECO:0000313" key="4">
    <source>
        <dbReference type="Proteomes" id="UP001165740"/>
    </source>
</evidence>
<dbReference type="GeneID" id="106050204"/>